<name>A0A317ZML8_9BACT</name>
<proteinExistence type="inferred from homology"/>
<dbReference type="Gene3D" id="3.60.110.10">
    <property type="entry name" value="Carbon-nitrogen hydrolase"/>
    <property type="match status" value="1"/>
</dbReference>
<dbReference type="InterPro" id="IPR001110">
    <property type="entry name" value="UPF0012_CS"/>
</dbReference>
<dbReference type="CDD" id="cd07574">
    <property type="entry name" value="nitrilase_Rim1_like"/>
    <property type="match status" value="1"/>
</dbReference>
<dbReference type="Pfam" id="PF00795">
    <property type="entry name" value="CN_hydrolase"/>
    <property type="match status" value="1"/>
</dbReference>
<dbReference type="GO" id="GO:0016747">
    <property type="term" value="F:acyltransferase activity, transferring groups other than amino-acyl groups"/>
    <property type="evidence" value="ECO:0007669"/>
    <property type="project" value="InterPro"/>
</dbReference>
<dbReference type="SUPFAM" id="SSF55729">
    <property type="entry name" value="Acyl-CoA N-acyltransferases (Nat)"/>
    <property type="match status" value="1"/>
</dbReference>
<dbReference type="PROSITE" id="PS51186">
    <property type="entry name" value="GNAT"/>
    <property type="match status" value="1"/>
</dbReference>
<dbReference type="PANTHER" id="PTHR23088:SF50">
    <property type="entry name" value="HYDROLASE YHCX"/>
    <property type="match status" value="1"/>
</dbReference>
<dbReference type="OrthoDB" id="9811121at2"/>
<feature type="domain" description="N-acetyltransferase" evidence="3">
    <location>
        <begin position="13"/>
        <end position="207"/>
    </location>
</feature>
<dbReference type="GO" id="GO:0016787">
    <property type="term" value="F:hydrolase activity"/>
    <property type="evidence" value="ECO:0007669"/>
    <property type="project" value="UniProtKB-KW"/>
</dbReference>
<dbReference type="SUPFAM" id="SSF56317">
    <property type="entry name" value="Carbon-nitrogen hydrolase"/>
    <property type="match status" value="1"/>
</dbReference>
<evidence type="ECO:0000313" key="5">
    <source>
        <dbReference type="Proteomes" id="UP000247099"/>
    </source>
</evidence>
<dbReference type="PANTHER" id="PTHR23088">
    <property type="entry name" value="NITRILASE-RELATED"/>
    <property type="match status" value="1"/>
</dbReference>
<comment type="similarity">
    <text evidence="1">Belongs to the carbon-nitrogen hydrolase superfamily. NIT1/NIT2 family.</text>
</comment>
<dbReference type="CDD" id="cd04301">
    <property type="entry name" value="NAT_SF"/>
    <property type="match status" value="1"/>
</dbReference>
<accession>A0A317ZML8</accession>
<dbReference type="PROSITE" id="PS50263">
    <property type="entry name" value="CN_HYDROLASE"/>
    <property type="match status" value="1"/>
</dbReference>
<dbReference type="Pfam" id="PF00583">
    <property type="entry name" value="Acetyltransf_1"/>
    <property type="match status" value="1"/>
</dbReference>
<gene>
    <name evidence="4" type="ORF">DDZ13_01030</name>
</gene>
<sequence>MLPFTFTTKNAEIYLRRAEPADLPRLIDLNKRAFPLMAEENVVWSERQLTNHLKLFPEGQVVAEIGGELVGAVASLIVASGRDPYRAHTYAGITDGGYFHNHDASGDTLYGADVYVDPDWQGRGVGAALYEARRRLCQNLNLRRILAGGRLANYAEHADSLTIEAYVEKVKSGELQDPVLSFQLKEGFSVRGILRNYITDPMSLNHASLIEWLNPDYVEHEPSSKVRVACVQYQVRKIESFEDFASQVEYFVETAADYRSDFVLFPEFFSVQLLSVIEPLPAIDGIRHLSKEFTKPFVDLMSRMANKYNLYIIGGSHPIERDGKLQNECMIFDPSGRYISQPKLHITPSEQRYWGISGGDELIVLPTPKARIAVQICYDVEFPEASRYLADQGVEILFVPYCTDDRHGMFRVRKCAEARAIENQIFVATAGIIGNLPSVQAMDIHYGQAAVFTPSDFEFARDGIQAIADSNVETLLVTDIDTEDLYRSRAAGSVTPRLDRRTDLFELKVNLKNMKTDVEMTDGPEIDLPK</sequence>
<dbReference type="RefSeq" id="WP_110129562.1">
    <property type="nucleotide sequence ID" value="NZ_QHJQ01000001.1"/>
</dbReference>
<organism evidence="4 5">
    <name type="scientific">Coraliomargarita sinensis</name>
    <dbReference type="NCBI Taxonomy" id="2174842"/>
    <lineage>
        <taxon>Bacteria</taxon>
        <taxon>Pseudomonadati</taxon>
        <taxon>Verrucomicrobiota</taxon>
        <taxon>Opitutia</taxon>
        <taxon>Puniceicoccales</taxon>
        <taxon>Coraliomargaritaceae</taxon>
        <taxon>Coraliomargarita</taxon>
    </lineage>
</organism>
<dbReference type="EMBL" id="QHJQ01000001">
    <property type="protein sequence ID" value="PXA05483.1"/>
    <property type="molecule type" value="Genomic_DNA"/>
</dbReference>
<keyword evidence="5" id="KW-1185">Reference proteome</keyword>
<dbReference type="InParanoid" id="A0A317ZML8"/>
<evidence type="ECO:0000259" key="3">
    <source>
        <dbReference type="PROSITE" id="PS51186"/>
    </source>
</evidence>
<reference evidence="4 5" key="1">
    <citation type="submission" date="2018-05" db="EMBL/GenBank/DDBJ databases">
        <title>Coraliomargarita sinensis sp. nov., isolated from a marine solar saltern.</title>
        <authorList>
            <person name="Zhou L.Y."/>
        </authorList>
    </citation>
    <scope>NUCLEOTIDE SEQUENCE [LARGE SCALE GENOMIC DNA]</scope>
    <source>
        <strain evidence="4 5">WN38</strain>
    </source>
</reference>
<dbReference type="InterPro" id="IPR016181">
    <property type="entry name" value="Acyl_CoA_acyltransferase"/>
</dbReference>
<dbReference type="Gene3D" id="3.40.630.30">
    <property type="match status" value="1"/>
</dbReference>
<dbReference type="InterPro" id="IPR003010">
    <property type="entry name" value="C-N_Hydrolase"/>
</dbReference>
<feature type="domain" description="CN hydrolase" evidence="2">
    <location>
        <begin position="226"/>
        <end position="482"/>
    </location>
</feature>
<dbReference type="AlphaFoldDB" id="A0A317ZML8"/>
<comment type="caution">
    <text evidence="4">The sequence shown here is derived from an EMBL/GenBank/DDBJ whole genome shotgun (WGS) entry which is preliminary data.</text>
</comment>
<evidence type="ECO:0000259" key="2">
    <source>
        <dbReference type="PROSITE" id="PS50263"/>
    </source>
</evidence>
<dbReference type="PROSITE" id="PS01227">
    <property type="entry name" value="UPF0012"/>
    <property type="match status" value="1"/>
</dbReference>
<evidence type="ECO:0000256" key="1">
    <source>
        <dbReference type="ARBA" id="ARBA00010613"/>
    </source>
</evidence>
<dbReference type="Proteomes" id="UP000247099">
    <property type="component" value="Unassembled WGS sequence"/>
</dbReference>
<evidence type="ECO:0000313" key="4">
    <source>
        <dbReference type="EMBL" id="PXA05483.1"/>
    </source>
</evidence>
<keyword evidence="4" id="KW-0378">Hydrolase</keyword>
<protein>
    <submittedName>
        <fullName evidence="4">Carbon-nitrogen hydrolase</fullName>
    </submittedName>
</protein>
<dbReference type="InterPro" id="IPR036526">
    <property type="entry name" value="C-N_Hydrolase_sf"/>
</dbReference>
<dbReference type="InterPro" id="IPR000182">
    <property type="entry name" value="GNAT_dom"/>
</dbReference>